<dbReference type="Proteomes" id="UP000030706">
    <property type="component" value="Unassembled WGS sequence"/>
</dbReference>
<dbReference type="InterPro" id="IPR005152">
    <property type="entry name" value="Lipase_secreted"/>
</dbReference>
<feature type="chain" id="PRO_5013434389" evidence="2">
    <location>
        <begin position="23"/>
        <end position="461"/>
    </location>
</feature>
<feature type="signal peptide" evidence="2">
    <location>
        <begin position="1"/>
        <end position="22"/>
    </location>
</feature>
<dbReference type="AlphaFoldDB" id="A0A074XH01"/>
<gene>
    <name evidence="3" type="ORF">M438DRAFT_356410</name>
</gene>
<evidence type="ECO:0000313" key="4">
    <source>
        <dbReference type="Proteomes" id="UP000030706"/>
    </source>
</evidence>
<dbReference type="Gene3D" id="1.10.260.130">
    <property type="match status" value="1"/>
</dbReference>
<protein>
    <submittedName>
        <fullName evidence="3">Secretory lipase-like protein 1</fullName>
    </submittedName>
</protein>
<organism evidence="3 4">
    <name type="scientific">Aureobasidium pullulans EXF-150</name>
    <dbReference type="NCBI Taxonomy" id="1043002"/>
    <lineage>
        <taxon>Eukaryota</taxon>
        <taxon>Fungi</taxon>
        <taxon>Dikarya</taxon>
        <taxon>Ascomycota</taxon>
        <taxon>Pezizomycotina</taxon>
        <taxon>Dothideomycetes</taxon>
        <taxon>Dothideomycetidae</taxon>
        <taxon>Dothideales</taxon>
        <taxon>Saccotheciaceae</taxon>
        <taxon>Aureobasidium</taxon>
    </lineage>
</organism>
<dbReference type="OrthoDB" id="2373480at2759"/>
<evidence type="ECO:0000256" key="2">
    <source>
        <dbReference type="PIRNR" id="PIRNR029171"/>
    </source>
</evidence>
<dbReference type="InterPro" id="IPR029058">
    <property type="entry name" value="AB_hydrolase_fold"/>
</dbReference>
<keyword evidence="4" id="KW-1185">Reference proteome</keyword>
<comment type="similarity">
    <text evidence="2">Belongs to the AB hydrolase superfamily. Lipase family.</text>
</comment>
<name>A0A074XH01_AURPU</name>
<dbReference type="Gene3D" id="3.40.50.1820">
    <property type="entry name" value="alpha/beta hydrolase"/>
    <property type="match status" value="1"/>
</dbReference>
<dbReference type="PIRSF" id="PIRSF029171">
    <property type="entry name" value="Esterase_LipA"/>
    <property type="match status" value="1"/>
</dbReference>
<dbReference type="PANTHER" id="PTHR34853">
    <property type="match status" value="1"/>
</dbReference>
<sequence>MKSFTAIAACAFFLFQLSTSSAIPTLHKRVISPPLPQDDPFHITPSGYEASAPGTILRSRTLDDFSFSGSIPLQVQAAYQLLFRTTDSTGNPQAAISTIIVPENANMSRLLSYQTAEDAAWDGCAPSYTLRLHSDPDNGGSLAGELLLIIAALNEGYVVSIPDYEGPESAYSSGIQAGQATLDSVRAALASGSITNVSSAAEYQMWGYSGGSLASEWAAELQPTYAPELHFIGTVLGGLIPNVQNVLNTINKGLFAGLAATGINGLANGYPELQTYLDQHLIPSTSAAFKKPLTQCLGDDTSQFVFKDIYKFFDNGKDFVNAPVVQTVLNETGIMGRHGTPQMPLFIYKAVADEVSPVADTDALVKQLCSQGARIQYTRDLIGEHVTEAITGSGDALNFIKARFNGVPAPNGCKTNTVITDLADVGAAAGLGSALAGALLALLQIPIGASKLPSVIGSFFL</sequence>
<proteinExistence type="inferred from homology"/>
<dbReference type="GO" id="GO:0016042">
    <property type="term" value="P:lipid catabolic process"/>
    <property type="evidence" value="ECO:0007669"/>
    <property type="project" value="UniProtKB-UniRule"/>
</dbReference>
<dbReference type="GO" id="GO:0004806">
    <property type="term" value="F:triacylglycerol lipase activity"/>
    <property type="evidence" value="ECO:0007669"/>
    <property type="project" value="UniProtKB-UniRule"/>
</dbReference>
<dbReference type="RefSeq" id="XP_029759176.1">
    <property type="nucleotide sequence ID" value="XM_029907098.1"/>
</dbReference>
<dbReference type="HOGENOM" id="CLU_029538_5_0_1"/>
<dbReference type="Pfam" id="PF03583">
    <property type="entry name" value="LIP"/>
    <property type="match status" value="1"/>
</dbReference>
<dbReference type="EMBL" id="KL584985">
    <property type="protein sequence ID" value="KEQ82989.1"/>
    <property type="molecule type" value="Genomic_DNA"/>
</dbReference>
<dbReference type="GeneID" id="40749404"/>
<dbReference type="PANTHER" id="PTHR34853:SF5">
    <property type="entry name" value="LIP-DOMAIN-CONTAINING PROTEIN-RELATED"/>
    <property type="match status" value="1"/>
</dbReference>
<accession>A0A074XH01</accession>
<keyword evidence="1" id="KW-0378">Hydrolase</keyword>
<evidence type="ECO:0000256" key="1">
    <source>
        <dbReference type="ARBA" id="ARBA00022801"/>
    </source>
</evidence>
<evidence type="ECO:0000313" key="3">
    <source>
        <dbReference type="EMBL" id="KEQ82989.1"/>
    </source>
</evidence>
<keyword evidence="2" id="KW-0732">Signal</keyword>
<dbReference type="SUPFAM" id="SSF53474">
    <property type="entry name" value="alpha/beta-Hydrolases"/>
    <property type="match status" value="1"/>
</dbReference>
<reference evidence="3 4" key="1">
    <citation type="journal article" date="2014" name="BMC Genomics">
        <title>Genome sequencing of four Aureobasidium pullulans varieties: biotechnological potential, stress tolerance, and description of new species.</title>
        <authorList>
            <person name="Gostin Ar C."/>
            <person name="Ohm R.A."/>
            <person name="Kogej T."/>
            <person name="Sonjak S."/>
            <person name="Turk M."/>
            <person name="Zajc J."/>
            <person name="Zalar P."/>
            <person name="Grube M."/>
            <person name="Sun H."/>
            <person name="Han J."/>
            <person name="Sharma A."/>
            <person name="Chiniquy J."/>
            <person name="Ngan C.Y."/>
            <person name="Lipzen A."/>
            <person name="Barry K."/>
            <person name="Grigoriev I.V."/>
            <person name="Gunde-Cimerman N."/>
        </authorList>
    </citation>
    <scope>NUCLEOTIDE SEQUENCE [LARGE SCALE GENOMIC DNA]</scope>
    <source>
        <strain evidence="3 4">EXF-150</strain>
    </source>
</reference>